<reference evidence="1 2" key="1">
    <citation type="journal article" date="2022" name="Nat. Ecol. Evol.">
        <title>A masculinizing supergene underlies an exaggerated male reproductive morph in a spider.</title>
        <authorList>
            <person name="Hendrickx F."/>
            <person name="De Corte Z."/>
            <person name="Sonet G."/>
            <person name="Van Belleghem S.M."/>
            <person name="Kostlbacher S."/>
            <person name="Vangestel C."/>
        </authorList>
    </citation>
    <scope>NUCLEOTIDE SEQUENCE [LARGE SCALE GENOMIC DNA]</scope>
    <source>
        <strain evidence="1">W744_W776</strain>
    </source>
</reference>
<dbReference type="AlphaFoldDB" id="A0AAV6TM51"/>
<keyword evidence="2" id="KW-1185">Reference proteome</keyword>
<name>A0AAV6TM51_9ARAC</name>
<proteinExistence type="predicted"/>
<protein>
    <submittedName>
        <fullName evidence="1">Uncharacterized protein</fullName>
    </submittedName>
</protein>
<evidence type="ECO:0000313" key="2">
    <source>
        <dbReference type="Proteomes" id="UP000827092"/>
    </source>
</evidence>
<organism evidence="1 2">
    <name type="scientific">Oedothorax gibbosus</name>
    <dbReference type="NCBI Taxonomy" id="931172"/>
    <lineage>
        <taxon>Eukaryota</taxon>
        <taxon>Metazoa</taxon>
        <taxon>Ecdysozoa</taxon>
        <taxon>Arthropoda</taxon>
        <taxon>Chelicerata</taxon>
        <taxon>Arachnida</taxon>
        <taxon>Araneae</taxon>
        <taxon>Araneomorphae</taxon>
        <taxon>Entelegynae</taxon>
        <taxon>Araneoidea</taxon>
        <taxon>Linyphiidae</taxon>
        <taxon>Erigoninae</taxon>
        <taxon>Oedothorax</taxon>
    </lineage>
</organism>
<dbReference type="EMBL" id="JAFNEN010002305">
    <property type="protein sequence ID" value="KAG8172854.1"/>
    <property type="molecule type" value="Genomic_DNA"/>
</dbReference>
<comment type="caution">
    <text evidence="1">The sequence shown here is derived from an EMBL/GenBank/DDBJ whole genome shotgun (WGS) entry which is preliminary data.</text>
</comment>
<accession>A0AAV6TM51</accession>
<dbReference type="Proteomes" id="UP000827092">
    <property type="component" value="Unassembled WGS sequence"/>
</dbReference>
<sequence length="68" mass="7933">MDTCRSYTCYSGRQRLIIRVRVSSSRIGECFTESSAFRMAEDHRIRYHEASCPRITSLCSCRYNGFPN</sequence>
<evidence type="ECO:0000313" key="1">
    <source>
        <dbReference type="EMBL" id="KAG8172854.1"/>
    </source>
</evidence>
<gene>
    <name evidence="1" type="ORF">JTE90_010247</name>
</gene>